<dbReference type="Proteomes" id="UP000015105">
    <property type="component" value="Chromosome 3D"/>
</dbReference>
<reference evidence="1" key="3">
    <citation type="journal article" date="2017" name="Nature">
        <title>Genome sequence of the progenitor of the wheat D genome Aegilops tauschii.</title>
        <authorList>
            <person name="Luo M.C."/>
            <person name="Gu Y.Q."/>
            <person name="Puiu D."/>
            <person name="Wang H."/>
            <person name="Twardziok S.O."/>
            <person name="Deal K.R."/>
            <person name="Huo N."/>
            <person name="Zhu T."/>
            <person name="Wang L."/>
            <person name="Wang Y."/>
            <person name="McGuire P.E."/>
            <person name="Liu S."/>
            <person name="Long H."/>
            <person name="Ramasamy R.K."/>
            <person name="Rodriguez J.C."/>
            <person name="Van S.L."/>
            <person name="Yuan L."/>
            <person name="Wang Z."/>
            <person name="Xia Z."/>
            <person name="Xiao L."/>
            <person name="Anderson O.D."/>
            <person name="Ouyang S."/>
            <person name="Liang Y."/>
            <person name="Zimin A.V."/>
            <person name="Pertea G."/>
            <person name="Qi P."/>
            <person name="Bennetzen J.L."/>
            <person name="Dai X."/>
            <person name="Dawson M.W."/>
            <person name="Muller H.G."/>
            <person name="Kugler K."/>
            <person name="Rivarola-Duarte L."/>
            <person name="Spannagl M."/>
            <person name="Mayer K.F.X."/>
            <person name="Lu F.H."/>
            <person name="Bevan M.W."/>
            <person name="Leroy P."/>
            <person name="Li P."/>
            <person name="You F.M."/>
            <person name="Sun Q."/>
            <person name="Liu Z."/>
            <person name="Lyons E."/>
            <person name="Wicker T."/>
            <person name="Salzberg S.L."/>
            <person name="Devos K.M."/>
            <person name="Dvorak J."/>
        </authorList>
    </citation>
    <scope>NUCLEOTIDE SEQUENCE [LARGE SCALE GENOMIC DNA]</scope>
    <source>
        <strain evidence="1">cv. AL8/78</strain>
    </source>
</reference>
<organism evidence="1 2">
    <name type="scientific">Aegilops tauschii subsp. strangulata</name>
    <name type="common">Goatgrass</name>
    <dbReference type="NCBI Taxonomy" id="200361"/>
    <lineage>
        <taxon>Eukaryota</taxon>
        <taxon>Viridiplantae</taxon>
        <taxon>Streptophyta</taxon>
        <taxon>Embryophyta</taxon>
        <taxon>Tracheophyta</taxon>
        <taxon>Spermatophyta</taxon>
        <taxon>Magnoliopsida</taxon>
        <taxon>Liliopsida</taxon>
        <taxon>Poales</taxon>
        <taxon>Poaceae</taxon>
        <taxon>BOP clade</taxon>
        <taxon>Pooideae</taxon>
        <taxon>Triticodae</taxon>
        <taxon>Triticeae</taxon>
        <taxon>Triticinae</taxon>
        <taxon>Aegilops</taxon>
    </lineage>
</organism>
<keyword evidence="2" id="KW-1185">Reference proteome</keyword>
<dbReference type="Gramene" id="AET3Gv20653300.4">
    <property type="protein sequence ID" value="AET3Gv20653300.4"/>
    <property type="gene ID" value="AET3Gv20653300"/>
</dbReference>
<dbReference type="AlphaFoldDB" id="A0A453FEH3"/>
<sequence>MGRNFNSFFSKTSQRVVFVVPNLPFQLPSCKFTLFFLEHQVAKLSQDPVFKV</sequence>
<reference evidence="1" key="4">
    <citation type="submission" date="2019-03" db="UniProtKB">
        <authorList>
            <consortium name="EnsemblPlants"/>
        </authorList>
    </citation>
    <scope>IDENTIFICATION</scope>
</reference>
<reference evidence="2" key="1">
    <citation type="journal article" date="2014" name="Science">
        <title>Ancient hybridizations among the ancestral genomes of bread wheat.</title>
        <authorList>
            <consortium name="International Wheat Genome Sequencing Consortium,"/>
            <person name="Marcussen T."/>
            <person name="Sandve S.R."/>
            <person name="Heier L."/>
            <person name="Spannagl M."/>
            <person name="Pfeifer M."/>
            <person name="Jakobsen K.S."/>
            <person name="Wulff B.B."/>
            <person name="Steuernagel B."/>
            <person name="Mayer K.F."/>
            <person name="Olsen O.A."/>
        </authorList>
    </citation>
    <scope>NUCLEOTIDE SEQUENCE [LARGE SCALE GENOMIC DNA]</scope>
    <source>
        <strain evidence="2">cv. AL8/78</strain>
    </source>
</reference>
<name>A0A453FEH3_AEGTS</name>
<evidence type="ECO:0000313" key="1">
    <source>
        <dbReference type="EnsemblPlants" id="AET3Gv20653300.4"/>
    </source>
</evidence>
<proteinExistence type="predicted"/>
<protein>
    <submittedName>
        <fullName evidence="1">Uncharacterized protein</fullName>
    </submittedName>
</protein>
<reference evidence="1" key="5">
    <citation type="journal article" date="2021" name="G3 (Bethesda)">
        <title>Aegilops tauschii genome assembly Aet v5.0 features greater sequence contiguity and improved annotation.</title>
        <authorList>
            <person name="Wang L."/>
            <person name="Zhu T."/>
            <person name="Rodriguez J.C."/>
            <person name="Deal K.R."/>
            <person name="Dubcovsky J."/>
            <person name="McGuire P.E."/>
            <person name="Lux T."/>
            <person name="Spannagl M."/>
            <person name="Mayer K.F.X."/>
            <person name="Baldrich P."/>
            <person name="Meyers B.C."/>
            <person name="Huo N."/>
            <person name="Gu Y.Q."/>
            <person name="Zhou H."/>
            <person name="Devos K.M."/>
            <person name="Bennetzen J.L."/>
            <person name="Unver T."/>
            <person name="Budak H."/>
            <person name="Gulick P.J."/>
            <person name="Galiba G."/>
            <person name="Kalapos B."/>
            <person name="Nelson D.R."/>
            <person name="Li P."/>
            <person name="You F.M."/>
            <person name="Luo M.C."/>
            <person name="Dvorak J."/>
        </authorList>
    </citation>
    <scope>NUCLEOTIDE SEQUENCE [LARGE SCALE GENOMIC DNA]</scope>
    <source>
        <strain evidence="1">cv. AL8/78</strain>
    </source>
</reference>
<evidence type="ECO:0000313" key="2">
    <source>
        <dbReference type="Proteomes" id="UP000015105"/>
    </source>
</evidence>
<reference evidence="2" key="2">
    <citation type="journal article" date="2017" name="Nat. Plants">
        <title>The Aegilops tauschii genome reveals multiple impacts of transposons.</title>
        <authorList>
            <person name="Zhao G."/>
            <person name="Zou C."/>
            <person name="Li K."/>
            <person name="Wang K."/>
            <person name="Li T."/>
            <person name="Gao L."/>
            <person name="Zhang X."/>
            <person name="Wang H."/>
            <person name="Yang Z."/>
            <person name="Liu X."/>
            <person name="Jiang W."/>
            <person name="Mao L."/>
            <person name="Kong X."/>
            <person name="Jiao Y."/>
            <person name="Jia J."/>
        </authorList>
    </citation>
    <scope>NUCLEOTIDE SEQUENCE [LARGE SCALE GENOMIC DNA]</scope>
    <source>
        <strain evidence="2">cv. AL8/78</strain>
    </source>
</reference>
<dbReference type="EnsemblPlants" id="AET3Gv20653300.4">
    <property type="protein sequence ID" value="AET3Gv20653300.4"/>
    <property type="gene ID" value="AET3Gv20653300"/>
</dbReference>
<accession>A0A453FEH3</accession>